<dbReference type="Pfam" id="PF00849">
    <property type="entry name" value="PseudoU_synth_2"/>
    <property type="match status" value="1"/>
</dbReference>
<protein>
    <recommendedName>
        <fullName evidence="4">Pseudouridine synthase</fullName>
        <ecNumber evidence="4">5.4.99.-</ecNumber>
    </recommendedName>
</protein>
<evidence type="ECO:0000259" key="6">
    <source>
        <dbReference type="Pfam" id="PF00849"/>
    </source>
</evidence>
<feature type="compositionally biased region" description="Gly residues" evidence="5">
    <location>
        <begin position="1"/>
        <end position="12"/>
    </location>
</feature>
<dbReference type="NCBIfam" id="TIGR00005">
    <property type="entry name" value="rluA_subfam"/>
    <property type="match status" value="1"/>
</dbReference>
<dbReference type="PANTHER" id="PTHR21600">
    <property type="entry name" value="MITOCHONDRIAL RNA PSEUDOURIDINE SYNTHASE"/>
    <property type="match status" value="1"/>
</dbReference>
<comment type="function">
    <text evidence="4">Responsible for synthesis of pseudouridine from uracil.</text>
</comment>
<evidence type="ECO:0000256" key="5">
    <source>
        <dbReference type="SAM" id="MobiDB-lite"/>
    </source>
</evidence>
<evidence type="ECO:0000256" key="2">
    <source>
        <dbReference type="ARBA" id="ARBA00010876"/>
    </source>
</evidence>
<feature type="region of interest" description="Disordered" evidence="5">
    <location>
        <begin position="1"/>
        <end position="20"/>
    </location>
</feature>
<organism evidence="7 8">
    <name type="scientific">Caldibacillus debilis</name>
    <dbReference type="NCBI Taxonomy" id="301148"/>
    <lineage>
        <taxon>Bacteria</taxon>
        <taxon>Bacillati</taxon>
        <taxon>Bacillota</taxon>
        <taxon>Bacilli</taxon>
        <taxon>Bacillales</taxon>
        <taxon>Bacillaceae</taxon>
        <taxon>Caldibacillus</taxon>
    </lineage>
</organism>
<dbReference type="CDD" id="cd02869">
    <property type="entry name" value="PseudoU_synth_RluA_like"/>
    <property type="match status" value="1"/>
</dbReference>
<proteinExistence type="inferred from homology"/>
<dbReference type="GO" id="GO:0140098">
    <property type="term" value="F:catalytic activity, acting on RNA"/>
    <property type="evidence" value="ECO:0007669"/>
    <property type="project" value="UniProtKB-ARBA"/>
</dbReference>
<gene>
    <name evidence="7" type="ORF">B4135_0337</name>
</gene>
<feature type="domain" description="Pseudouridine synthase RsuA/RluA-like" evidence="6">
    <location>
        <begin position="126"/>
        <end position="278"/>
    </location>
</feature>
<dbReference type="Gene3D" id="3.30.2350.10">
    <property type="entry name" value="Pseudouridine synthase"/>
    <property type="match status" value="1"/>
</dbReference>
<evidence type="ECO:0000313" key="8">
    <source>
        <dbReference type="Proteomes" id="UP000075683"/>
    </source>
</evidence>
<dbReference type="Proteomes" id="UP000075683">
    <property type="component" value="Unassembled WGS sequence"/>
</dbReference>
<dbReference type="InterPro" id="IPR020103">
    <property type="entry name" value="PsdUridine_synth_cat_dom_sf"/>
</dbReference>
<accession>A0A150M4I6</accession>
<dbReference type="InterPro" id="IPR006225">
    <property type="entry name" value="PsdUridine_synth_RluC/D"/>
</dbReference>
<sequence>MRGTPPGHGGFSSGQSGNGHSYCGGKRKAVNIMEQGPPIQSYFKVTIPKEWAGMTVEQLLKERWNFPRKFLHLYRMSGRLSLNGKSGRFSDRLQENDELTLPIYAEPSAKIVPSEGEVSILYEDEHVLVANKKANMLIHPDGKTVEGTLSNILAGYLAEKGDSRYIQAVHRLDKDTTGAVLFAKHPLAKALLDRQLASGKIKRTYYAIVHGRLKNSRGTIAEKIGRDRHHPSKRRVSRTGRDAVTCYEVIGYDAGRDLSLVSCRLQTGRTHQIRVHFSYIGHPLAGDVLYGGKPVFPRQALHAKFLTFVHPFSGETIEVEAPYVDDPPIFRWKGMEQNGTTAE</sequence>
<evidence type="ECO:0000256" key="4">
    <source>
        <dbReference type="RuleBase" id="RU362028"/>
    </source>
</evidence>
<dbReference type="InterPro" id="IPR050188">
    <property type="entry name" value="RluA_PseudoU_synthase"/>
</dbReference>
<evidence type="ECO:0000313" key="7">
    <source>
        <dbReference type="EMBL" id="KYD19433.1"/>
    </source>
</evidence>
<evidence type="ECO:0000256" key="1">
    <source>
        <dbReference type="ARBA" id="ARBA00000073"/>
    </source>
</evidence>
<dbReference type="PANTHER" id="PTHR21600:SF71">
    <property type="entry name" value="PSEUDOURIDINE SYNTHASE"/>
    <property type="match status" value="1"/>
</dbReference>
<name>A0A150M4I6_9BACI</name>
<comment type="caution">
    <text evidence="7">The sequence shown here is derived from an EMBL/GenBank/DDBJ whole genome shotgun (WGS) entry which is preliminary data.</text>
</comment>
<comment type="catalytic activity">
    <reaction evidence="1 4">
        <text>a uridine in RNA = a pseudouridine in RNA</text>
        <dbReference type="Rhea" id="RHEA:48348"/>
        <dbReference type="Rhea" id="RHEA-COMP:12068"/>
        <dbReference type="Rhea" id="RHEA-COMP:12069"/>
        <dbReference type="ChEBI" id="CHEBI:65314"/>
        <dbReference type="ChEBI" id="CHEBI:65315"/>
    </reaction>
</comment>
<reference evidence="7" key="1">
    <citation type="submission" date="2016-01" db="EMBL/GenBank/DDBJ databases">
        <title>Draft Genome Sequences of Seven Thermophilic Sporeformers Isolated from Foods.</title>
        <authorList>
            <person name="Berendsen E.M."/>
            <person name="Wells-Bennik M.H."/>
            <person name="Krawcyk A.O."/>
            <person name="De Jong A."/>
            <person name="Holsappel S."/>
            <person name="Eijlander R.T."/>
            <person name="Kuipers O.P."/>
        </authorList>
    </citation>
    <scope>NUCLEOTIDE SEQUENCE [LARGE SCALE GENOMIC DNA]</scope>
    <source>
        <strain evidence="7">B4135</strain>
    </source>
</reference>
<dbReference type="GO" id="GO:0003723">
    <property type="term" value="F:RNA binding"/>
    <property type="evidence" value="ECO:0007669"/>
    <property type="project" value="InterPro"/>
</dbReference>
<dbReference type="STRING" id="301148.B4135_0337"/>
<keyword evidence="4" id="KW-0413">Isomerase</keyword>
<feature type="active site" evidence="3">
    <location>
        <position position="173"/>
    </location>
</feature>
<dbReference type="AlphaFoldDB" id="A0A150M4I6"/>
<dbReference type="SUPFAM" id="SSF55120">
    <property type="entry name" value="Pseudouridine synthase"/>
    <property type="match status" value="1"/>
</dbReference>
<evidence type="ECO:0000256" key="3">
    <source>
        <dbReference type="PIRSR" id="PIRSR606225-1"/>
    </source>
</evidence>
<dbReference type="PROSITE" id="PS01129">
    <property type="entry name" value="PSI_RLU"/>
    <property type="match status" value="1"/>
</dbReference>
<dbReference type="GO" id="GO:0000455">
    <property type="term" value="P:enzyme-directed rRNA pseudouridine synthesis"/>
    <property type="evidence" value="ECO:0007669"/>
    <property type="project" value="TreeGrafter"/>
</dbReference>
<dbReference type="InterPro" id="IPR006224">
    <property type="entry name" value="PsdUridine_synth_RluA-like_CS"/>
</dbReference>
<comment type="similarity">
    <text evidence="2 4">Belongs to the pseudouridine synthase RluA family.</text>
</comment>
<dbReference type="GO" id="GO:0009982">
    <property type="term" value="F:pseudouridine synthase activity"/>
    <property type="evidence" value="ECO:0007669"/>
    <property type="project" value="InterPro"/>
</dbReference>
<dbReference type="EC" id="5.4.99.-" evidence="4"/>
<dbReference type="EMBL" id="LQYT01000040">
    <property type="protein sequence ID" value="KYD19433.1"/>
    <property type="molecule type" value="Genomic_DNA"/>
</dbReference>
<dbReference type="InterPro" id="IPR006145">
    <property type="entry name" value="PsdUridine_synth_RsuA/RluA"/>
</dbReference>